<dbReference type="Pfam" id="PF04002">
    <property type="entry name" value="RadC"/>
    <property type="match status" value="1"/>
</dbReference>
<keyword evidence="3" id="KW-0378">Hydrolase</keyword>
<keyword evidence="1" id="KW-0645">Protease</keyword>
<dbReference type="InterPro" id="IPR001405">
    <property type="entry name" value="UPF0758"/>
</dbReference>
<evidence type="ECO:0000256" key="5">
    <source>
        <dbReference type="ARBA" id="ARBA00023049"/>
    </source>
</evidence>
<accession>A0ABN1A435</accession>
<dbReference type="InterPro" id="IPR025657">
    <property type="entry name" value="RadC_JAB"/>
</dbReference>
<dbReference type="PROSITE" id="PS01302">
    <property type="entry name" value="UPF0758"/>
    <property type="match status" value="1"/>
</dbReference>
<evidence type="ECO:0000256" key="2">
    <source>
        <dbReference type="ARBA" id="ARBA00022723"/>
    </source>
</evidence>
<dbReference type="PROSITE" id="PS50249">
    <property type="entry name" value="MPN"/>
    <property type="match status" value="1"/>
</dbReference>
<evidence type="ECO:0000313" key="9">
    <source>
        <dbReference type="Proteomes" id="UP001500713"/>
    </source>
</evidence>
<comment type="caution">
    <text evidence="8">The sequence shown here is derived from an EMBL/GenBank/DDBJ whole genome shotgun (WGS) entry which is preliminary data.</text>
</comment>
<dbReference type="SUPFAM" id="SSF102712">
    <property type="entry name" value="JAB1/MPN domain"/>
    <property type="match status" value="1"/>
</dbReference>
<keyword evidence="9" id="KW-1185">Reference proteome</keyword>
<dbReference type="InterPro" id="IPR037518">
    <property type="entry name" value="MPN"/>
</dbReference>
<evidence type="ECO:0000256" key="1">
    <source>
        <dbReference type="ARBA" id="ARBA00022670"/>
    </source>
</evidence>
<reference evidence="9" key="1">
    <citation type="journal article" date="2019" name="Int. J. Syst. Evol. Microbiol.">
        <title>The Global Catalogue of Microorganisms (GCM) 10K type strain sequencing project: providing services to taxonomists for standard genome sequencing and annotation.</title>
        <authorList>
            <consortium name="The Broad Institute Genomics Platform"/>
            <consortium name="The Broad Institute Genome Sequencing Center for Infectious Disease"/>
            <person name="Wu L."/>
            <person name="Ma J."/>
        </authorList>
    </citation>
    <scope>NUCLEOTIDE SEQUENCE [LARGE SCALE GENOMIC DNA]</scope>
    <source>
        <strain evidence="9">JCM 14162</strain>
    </source>
</reference>
<name>A0ABN1A435_9SPHN</name>
<gene>
    <name evidence="8" type="ORF">GCM10009096_04720</name>
</gene>
<feature type="domain" description="MPN" evidence="7">
    <location>
        <begin position="68"/>
        <end position="190"/>
    </location>
</feature>
<protein>
    <recommendedName>
        <fullName evidence="7">MPN domain-containing protein</fullName>
    </recommendedName>
</protein>
<keyword evidence="2" id="KW-0479">Metal-binding</keyword>
<dbReference type="Proteomes" id="UP001500713">
    <property type="component" value="Unassembled WGS sequence"/>
</dbReference>
<evidence type="ECO:0000313" key="8">
    <source>
        <dbReference type="EMBL" id="GAA0467044.1"/>
    </source>
</evidence>
<dbReference type="EMBL" id="BAAAEM010000002">
    <property type="protein sequence ID" value="GAA0467044.1"/>
    <property type="molecule type" value="Genomic_DNA"/>
</dbReference>
<dbReference type="Gene3D" id="3.40.140.10">
    <property type="entry name" value="Cytidine Deaminase, domain 2"/>
    <property type="match status" value="1"/>
</dbReference>
<evidence type="ECO:0000256" key="3">
    <source>
        <dbReference type="ARBA" id="ARBA00022801"/>
    </source>
</evidence>
<dbReference type="CDD" id="cd08071">
    <property type="entry name" value="MPN_DUF2466"/>
    <property type="match status" value="1"/>
</dbReference>
<keyword evidence="4" id="KW-0862">Zinc</keyword>
<sequence>MEPIIGDNAKTEAKRLISKFSTVNELFRYFAKNDPIPLGLSQPVARYLKILSNSFAYALEREVLSGPVLPNSSSLHDYLFNSCSAAETEMFRALFLDAANRLIEDRLMSIGTVDRVPIYSRQVVKAALDLNATSIILVHNHPSGDPSPSSADIALTEKIIDACRTFELELIDHLIVARSGICSFRDLGLLRSNQTEKPQRAGEMREPANMFEFYLQSLIDIIRKP</sequence>
<dbReference type="NCBIfam" id="TIGR00608">
    <property type="entry name" value="radc"/>
    <property type="match status" value="1"/>
</dbReference>
<dbReference type="PANTHER" id="PTHR30471">
    <property type="entry name" value="DNA REPAIR PROTEIN RADC"/>
    <property type="match status" value="1"/>
</dbReference>
<dbReference type="PANTHER" id="PTHR30471:SF3">
    <property type="entry name" value="UPF0758 PROTEIN YEES-RELATED"/>
    <property type="match status" value="1"/>
</dbReference>
<evidence type="ECO:0000259" key="7">
    <source>
        <dbReference type="PROSITE" id="PS50249"/>
    </source>
</evidence>
<evidence type="ECO:0000256" key="4">
    <source>
        <dbReference type="ARBA" id="ARBA00022833"/>
    </source>
</evidence>
<proteinExistence type="inferred from homology"/>
<organism evidence="8 9">
    <name type="scientific">Parasphingorhabdus litoris</name>
    <dbReference type="NCBI Taxonomy" id="394733"/>
    <lineage>
        <taxon>Bacteria</taxon>
        <taxon>Pseudomonadati</taxon>
        <taxon>Pseudomonadota</taxon>
        <taxon>Alphaproteobacteria</taxon>
        <taxon>Sphingomonadales</taxon>
        <taxon>Sphingomonadaceae</taxon>
        <taxon>Parasphingorhabdus</taxon>
    </lineage>
</organism>
<comment type="similarity">
    <text evidence="6">Belongs to the UPF0758 family.</text>
</comment>
<dbReference type="InterPro" id="IPR020891">
    <property type="entry name" value="UPF0758_CS"/>
</dbReference>
<evidence type="ECO:0000256" key="6">
    <source>
        <dbReference type="RuleBase" id="RU003797"/>
    </source>
</evidence>
<keyword evidence="5" id="KW-0482">Metalloprotease</keyword>